<accession>A0A5B2VAH0</accession>
<evidence type="ECO:0000256" key="4">
    <source>
        <dbReference type="ARBA" id="ARBA00022989"/>
    </source>
</evidence>
<dbReference type="GO" id="GO:0015658">
    <property type="term" value="F:branched-chain amino acid transmembrane transporter activity"/>
    <property type="evidence" value="ECO:0007669"/>
    <property type="project" value="InterPro"/>
</dbReference>
<evidence type="ECO:0000256" key="1">
    <source>
        <dbReference type="ARBA" id="ARBA00004651"/>
    </source>
</evidence>
<keyword evidence="4 6" id="KW-1133">Transmembrane helix</keyword>
<feature type="transmembrane region" description="Helical" evidence="6">
    <location>
        <begin position="293"/>
        <end position="309"/>
    </location>
</feature>
<protein>
    <submittedName>
        <fullName evidence="7">Branched-chain amino acid ABC transporter permease</fullName>
    </submittedName>
</protein>
<comment type="subcellular location">
    <subcellularLocation>
        <location evidence="1">Cell membrane</location>
        <topology evidence="1">Multi-pass membrane protein</topology>
    </subcellularLocation>
</comment>
<dbReference type="PANTHER" id="PTHR30482:SF17">
    <property type="entry name" value="ABC TRANSPORTER ATP-BINDING PROTEIN"/>
    <property type="match status" value="1"/>
</dbReference>
<dbReference type="InterPro" id="IPR043428">
    <property type="entry name" value="LivM-like"/>
</dbReference>
<name>A0A5B2VAH0_9HYPH</name>
<evidence type="ECO:0000256" key="2">
    <source>
        <dbReference type="ARBA" id="ARBA00022475"/>
    </source>
</evidence>
<keyword evidence="2" id="KW-1003">Cell membrane</keyword>
<feature type="transmembrane region" description="Helical" evidence="6">
    <location>
        <begin position="258"/>
        <end position="281"/>
    </location>
</feature>
<sequence>MIRTSQEAAARLTRRGRWSLPEVVFWAAAAASVVLLPDRYLLLNEIVVIGLFALSLDLILGYAGIVSLGHAAFFGLGAYVAGLLAKHGVADPFLGLGLAAALAAALGLATSFFVLRGTDLTKLMVTLGFALVLAEIANQAAWLTGGADGLQGVVMGPVLGFFEFDIFGRTAYVYSLAVTFALFVVARRIVVSPFGLSLKAIRDNPLRARAVGIPVNRRLVAVYTLSAAYAGVAGALLAQTTQFVSLDVLAFHRSADVLLVLVIGGVGYLYGGLVGAVLFKVLQDNLAAITPQYWHFWIGVLLVILVLVGRDRVAAAPQAVWGRLTGRRSAAPLRLDPKPVEDA</sequence>
<keyword evidence="8" id="KW-1185">Reference proteome</keyword>
<keyword evidence="3 6" id="KW-0812">Transmembrane</keyword>
<keyword evidence="5 6" id="KW-0472">Membrane</keyword>
<evidence type="ECO:0000256" key="3">
    <source>
        <dbReference type="ARBA" id="ARBA00022692"/>
    </source>
</evidence>
<dbReference type="InterPro" id="IPR001851">
    <property type="entry name" value="ABC_transp_permease"/>
</dbReference>
<dbReference type="EMBL" id="VUOA01000035">
    <property type="protein sequence ID" value="KAA2235450.1"/>
    <property type="molecule type" value="Genomic_DNA"/>
</dbReference>
<organism evidence="7 8">
    <name type="scientific">Salinarimonas soli</name>
    <dbReference type="NCBI Taxonomy" id="1638099"/>
    <lineage>
        <taxon>Bacteria</taxon>
        <taxon>Pseudomonadati</taxon>
        <taxon>Pseudomonadota</taxon>
        <taxon>Alphaproteobacteria</taxon>
        <taxon>Hyphomicrobiales</taxon>
        <taxon>Salinarimonadaceae</taxon>
        <taxon>Salinarimonas</taxon>
    </lineage>
</organism>
<dbReference type="Pfam" id="PF02653">
    <property type="entry name" value="BPD_transp_2"/>
    <property type="match status" value="1"/>
</dbReference>
<evidence type="ECO:0000256" key="5">
    <source>
        <dbReference type="ARBA" id="ARBA00023136"/>
    </source>
</evidence>
<reference evidence="7 8" key="2">
    <citation type="submission" date="2019-09" db="EMBL/GenBank/DDBJ databases">
        <authorList>
            <person name="Jin C."/>
        </authorList>
    </citation>
    <scope>NUCLEOTIDE SEQUENCE [LARGE SCALE GENOMIC DNA]</scope>
    <source>
        <strain evidence="7 8">BN140002</strain>
    </source>
</reference>
<dbReference type="Proteomes" id="UP000323142">
    <property type="component" value="Unassembled WGS sequence"/>
</dbReference>
<dbReference type="AlphaFoldDB" id="A0A5B2VAH0"/>
<dbReference type="RefSeq" id="WP_149820735.1">
    <property type="nucleotide sequence ID" value="NZ_VUOA01000035.1"/>
</dbReference>
<dbReference type="OrthoDB" id="7917346at2"/>
<feature type="transmembrane region" description="Helical" evidence="6">
    <location>
        <begin position="219"/>
        <end position="238"/>
    </location>
</feature>
<dbReference type="PANTHER" id="PTHR30482">
    <property type="entry name" value="HIGH-AFFINITY BRANCHED-CHAIN AMINO ACID TRANSPORT SYSTEM PERMEASE"/>
    <property type="match status" value="1"/>
</dbReference>
<feature type="transmembrane region" description="Helical" evidence="6">
    <location>
        <begin position="48"/>
        <end position="81"/>
    </location>
</feature>
<evidence type="ECO:0000313" key="7">
    <source>
        <dbReference type="EMBL" id="KAA2235450.1"/>
    </source>
</evidence>
<evidence type="ECO:0000256" key="6">
    <source>
        <dbReference type="SAM" id="Phobius"/>
    </source>
</evidence>
<dbReference type="CDD" id="cd06581">
    <property type="entry name" value="TM_PBP1_LivM_like"/>
    <property type="match status" value="1"/>
</dbReference>
<dbReference type="GO" id="GO:0005886">
    <property type="term" value="C:plasma membrane"/>
    <property type="evidence" value="ECO:0007669"/>
    <property type="project" value="UniProtKB-SubCell"/>
</dbReference>
<feature type="transmembrane region" description="Helical" evidence="6">
    <location>
        <begin position="20"/>
        <end position="36"/>
    </location>
</feature>
<comment type="caution">
    <text evidence="7">The sequence shown here is derived from an EMBL/GenBank/DDBJ whole genome shotgun (WGS) entry which is preliminary data.</text>
</comment>
<proteinExistence type="predicted"/>
<feature type="transmembrane region" description="Helical" evidence="6">
    <location>
        <begin position="171"/>
        <end position="198"/>
    </location>
</feature>
<gene>
    <name evidence="7" type="ORF">F0L46_19700</name>
</gene>
<evidence type="ECO:0000313" key="8">
    <source>
        <dbReference type="Proteomes" id="UP000323142"/>
    </source>
</evidence>
<reference evidence="7 8" key="1">
    <citation type="submission" date="2019-09" db="EMBL/GenBank/DDBJ databases">
        <title>Salinarimonas rosea gen. nov., sp. nov., a new member of the a-2 subgroup of the Proteobacteria.</title>
        <authorList>
            <person name="Liu J."/>
        </authorList>
    </citation>
    <scope>NUCLEOTIDE SEQUENCE [LARGE SCALE GENOMIC DNA]</scope>
    <source>
        <strain evidence="7 8">BN140002</strain>
    </source>
</reference>
<feature type="transmembrane region" description="Helical" evidence="6">
    <location>
        <begin position="93"/>
        <end position="115"/>
    </location>
</feature>